<dbReference type="SMART" id="SM00209">
    <property type="entry name" value="TSP1"/>
    <property type="match status" value="1"/>
</dbReference>
<organism evidence="2 3">
    <name type="scientific">Panagrellus redivivus</name>
    <name type="common">Microworm</name>
    <dbReference type="NCBI Taxonomy" id="6233"/>
    <lineage>
        <taxon>Eukaryota</taxon>
        <taxon>Metazoa</taxon>
        <taxon>Ecdysozoa</taxon>
        <taxon>Nematoda</taxon>
        <taxon>Chromadorea</taxon>
        <taxon>Rhabditida</taxon>
        <taxon>Tylenchina</taxon>
        <taxon>Panagrolaimomorpha</taxon>
        <taxon>Panagrolaimoidea</taxon>
        <taxon>Panagrolaimidae</taxon>
        <taxon>Panagrellus</taxon>
    </lineage>
</organism>
<evidence type="ECO:0000313" key="2">
    <source>
        <dbReference type="Proteomes" id="UP000492821"/>
    </source>
</evidence>
<dbReference type="InterPro" id="IPR036383">
    <property type="entry name" value="TSP1_rpt_sf"/>
</dbReference>
<dbReference type="PROSITE" id="PS50092">
    <property type="entry name" value="TSP1"/>
    <property type="match status" value="1"/>
</dbReference>
<accession>A0A7E4ZZ00</accession>
<name>A0A7E4ZZ00_PANRE</name>
<reference evidence="3" key="2">
    <citation type="submission" date="2020-10" db="UniProtKB">
        <authorList>
            <consortium name="WormBaseParasite"/>
        </authorList>
    </citation>
    <scope>IDENTIFICATION</scope>
</reference>
<feature type="signal peptide" evidence="1">
    <location>
        <begin position="1"/>
        <end position="18"/>
    </location>
</feature>
<dbReference type="WBParaSite" id="Pan_g3919.t1">
    <property type="protein sequence ID" value="Pan_g3919.t1"/>
    <property type="gene ID" value="Pan_g3919"/>
</dbReference>
<dbReference type="InterPro" id="IPR000884">
    <property type="entry name" value="TSP1_rpt"/>
</dbReference>
<evidence type="ECO:0000313" key="3">
    <source>
        <dbReference type="WBParaSite" id="Pan_g3919.t1"/>
    </source>
</evidence>
<evidence type="ECO:0000256" key="1">
    <source>
        <dbReference type="SAM" id="SignalP"/>
    </source>
</evidence>
<dbReference type="PANTHER" id="PTHR31507">
    <property type="entry name" value="PROTEIN CBG15923"/>
    <property type="match status" value="1"/>
</dbReference>
<dbReference type="Gene3D" id="2.20.100.10">
    <property type="entry name" value="Thrombospondin type-1 (TSP1) repeat"/>
    <property type="match status" value="1"/>
</dbReference>
<sequence>MFYGFVFVVILIFTETSAEFVKLKYPYSPSNEIKFRILDRESRALIPSSTTQPPQNATANTTRRISAAEPVIALANQSNGLSNLPAGIESFIISNETDAIALPEVLTQTDGKIEKESAVRQAIISFTSTMMTFRPPGGGGVTFRPPGSVITTTTATNVRNCTGFAPNGTWSEWVVSEACTADCGACGRQTRTRQCMSYNATTGNGCPCEGVYKQLVPCNINVCNYPWPSCCPPYNLMYVNSLFACGPQSTDTINTFISQSNGSYNRTTGVGR</sequence>
<feature type="chain" id="PRO_5028986695" evidence="1">
    <location>
        <begin position="19"/>
        <end position="272"/>
    </location>
</feature>
<keyword evidence="2" id="KW-1185">Reference proteome</keyword>
<dbReference type="PANTHER" id="PTHR31507:SF3">
    <property type="entry name" value="TIL DOMAIN-CONTAINING PROTEIN"/>
    <property type="match status" value="1"/>
</dbReference>
<dbReference type="Proteomes" id="UP000492821">
    <property type="component" value="Unassembled WGS sequence"/>
</dbReference>
<keyword evidence="1" id="KW-0732">Signal</keyword>
<dbReference type="AlphaFoldDB" id="A0A7E4ZZ00"/>
<proteinExistence type="predicted"/>
<reference evidence="2" key="1">
    <citation type="journal article" date="2013" name="Genetics">
        <title>The draft genome and transcriptome of Panagrellus redivivus are shaped by the harsh demands of a free-living lifestyle.</title>
        <authorList>
            <person name="Srinivasan J."/>
            <person name="Dillman A.R."/>
            <person name="Macchietto M.G."/>
            <person name="Heikkinen L."/>
            <person name="Lakso M."/>
            <person name="Fracchia K.M."/>
            <person name="Antoshechkin I."/>
            <person name="Mortazavi A."/>
            <person name="Wong G."/>
            <person name="Sternberg P.W."/>
        </authorList>
    </citation>
    <scope>NUCLEOTIDE SEQUENCE [LARGE SCALE GENOMIC DNA]</scope>
    <source>
        <strain evidence="2">MT8872</strain>
    </source>
</reference>
<dbReference type="SUPFAM" id="SSF82895">
    <property type="entry name" value="TSP-1 type 1 repeat"/>
    <property type="match status" value="1"/>
</dbReference>
<protein>
    <submittedName>
        <fullName evidence="3">ShKT domain-containing protein</fullName>
    </submittedName>
</protein>